<dbReference type="InterPro" id="IPR003808">
    <property type="entry name" value="Fe-S_metab-assoc_dom"/>
</dbReference>
<accession>A0ABS9SR23</accession>
<evidence type="ECO:0000313" key="3">
    <source>
        <dbReference type="EMBL" id="MCH5600839.1"/>
    </source>
</evidence>
<reference evidence="3 4" key="1">
    <citation type="submission" date="2022-02" db="EMBL/GenBank/DDBJ databases">
        <authorList>
            <person name="Min J."/>
        </authorList>
    </citation>
    <scope>NUCLEOTIDE SEQUENCE [LARGE SCALE GENOMIC DNA]</scope>
    <source>
        <strain evidence="3 4">GR10-1</strain>
    </source>
</reference>
<proteinExistence type="inferred from homology"/>
<protein>
    <submittedName>
        <fullName evidence="3">SufE family protein</fullName>
    </submittedName>
</protein>
<feature type="domain" description="Fe-S metabolism associated" evidence="2">
    <location>
        <begin position="20"/>
        <end position="134"/>
    </location>
</feature>
<evidence type="ECO:0000256" key="1">
    <source>
        <dbReference type="ARBA" id="ARBA00010282"/>
    </source>
</evidence>
<dbReference type="Gene3D" id="3.90.1010.10">
    <property type="match status" value="1"/>
</dbReference>
<name>A0ABS9SR23_9BACT</name>
<sequence>MHLNKAQDKIIDEFEAIVDQVKSKFRYFRHVANLGSLLPTVTSIQRTNEKLIKLTKSKIWLDAEYKDGKVYYSGDSDSKIMRGILLLYIRVFSGRTPNEIVDSDIYFTNEIDLHHYLSQDRRGEIASLLQRIRSVAAGYKVQSLGNKD</sequence>
<dbReference type="PANTHER" id="PTHR43597">
    <property type="entry name" value="SULFUR ACCEPTOR PROTEIN CSDE"/>
    <property type="match status" value="1"/>
</dbReference>
<dbReference type="Pfam" id="PF02657">
    <property type="entry name" value="SufE"/>
    <property type="match status" value="1"/>
</dbReference>
<dbReference type="EMBL" id="JAKWBL010000004">
    <property type="protein sequence ID" value="MCH5600839.1"/>
    <property type="molecule type" value="Genomic_DNA"/>
</dbReference>
<keyword evidence="4" id="KW-1185">Reference proteome</keyword>
<dbReference type="PANTHER" id="PTHR43597:SF5">
    <property type="entry name" value="SUFE-LIKE PROTEIN 2, CHLOROPLASTIC"/>
    <property type="match status" value="1"/>
</dbReference>
<gene>
    <name evidence="3" type="ORF">MKP09_24455</name>
</gene>
<evidence type="ECO:0000313" key="4">
    <source>
        <dbReference type="Proteomes" id="UP001202248"/>
    </source>
</evidence>
<dbReference type="Proteomes" id="UP001202248">
    <property type="component" value="Unassembled WGS sequence"/>
</dbReference>
<comment type="similarity">
    <text evidence="1">Belongs to the SufE family.</text>
</comment>
<dbReference type="RefSeq" id="WP_240833259.1">
    <property type="nucleotide sequence ID" value="NZ_JAKWBL010000004.1"/>
</dbReference>
<organism evidence="3 4">
    <name type="scientific">Niabella ginsengisoli</name>
    <dbReference type="NCBI Taxonomy" id="522298"/>
    <lineage>
        <taxon>Bacteria</taxon>
        <taxon>Pseudomonadati</taxon>
        <taxon>Bacteroidota</taxon>
        <taxon>Chitinophagia</taxon>
        <taxon>Chitinophagales</taxon>
        <taxon>Chitinophagaceae</taxon>
        <taxon>Niabella</taxon>
    </lineage>
</organism>
<comment type="caution">
    <text evidence="3">The sequence shown here is derived from an EMBL/GenBank/DDBJ whole genome shotgun (WGS) entry which is preliminary data.</text>
</comment>
<evidence type="ECO:0000259" key="2">
    <source>
        <dbReference type="Pfam" id="PF02657"/>
    </source>
</evidence>
<dbReference type="SUPFAM" id="SSF82649">
    <property type="entry name" value="SufE/NifU"/>
    <property type="match status" value="1"/>
</dbReference>